<organism evidence="5 6">
    <name type="scientific">Eeniella nana</name>
    <name type="common">Yeast</name>
    <name type="synonym">Brettanomyces nanus</name>
    <dbReference type="NCBI Taxonomy" id="13502"/>
    <lineage>
        <taxon>Eukaryota</taxon>
        <taxon>Fungi</taxon>
        <taxon>Dikarya</taxon>
        <taxon>Ascomycota</taxon>
        <taxon>Saccharomycotina</taxon>
        <taxon>Pichiomycetes</taxon>
        <taxon>Pichiales</taxon>
        <taxon>Pichiaceae</taxon>
        <taxon>Brettanomyces</taxon>
    </lineage>
</organism>
<dbReference type="AlphaFoldDB" id="A0A875RX75"/>
<evidence type="ECO:0000313" key="6">
    <source>
        <dbReference type="Proteomes" id="UP000662931"/>
    </source>
</evidence>
<dbReference type="GeneID" id="62194751"/>
<name>A0A875RX75_EENNA</name>
<dbReference type="GO" id="GO:0032543">
    <property type="term" value="P:mitochondrial translation"/>
    <property type="evidence" value="ECO:0007669"/>
    <property type="project" value="TreeGrafter"/>
</dbReference>
<protein>
    <recommendedName>
        <fullName evidence="4">Large ribosomal subunit protein uL23m</fullName>
    </recommendedName>
</protein>
<dbReference type="EMBL" id="CP064812">
    <property type="protein sequence ID" value="QPG74031.1"/>
    <property type="molecule type" value="Genomic_DNA"/>
</dbReference>
<dbReference type="GO" id="GO:0003735">
    <property type="term" value="F:structural constituent of ribosome"/>
    <property type="evidence" value="ECO:0007669"/>
    <property type="project" value="InterPro"/>
</dbReference>
<gene>
    <name evidence="5" type="ORF">FOA43_001350</name>
</gene>
<dbReference type="RefSeq" id="XP_038777596.1">
    <property type="nucleotide sequence ID" value="XM_038921668.1"/>
</dbReference>
<proteinExistence type="inferred from homology"/>
<keyword evidence="2" id="KW-0689">Ribosomal protein</keyword>
<dbReference type="OrthoDB" id="275582at2759"/>
<dbReference type="GO" id="GO:0005762">
    <property type="term" value="C:mitochondrial large ribosomal subunit"/>
    <property type="evidence" value="ECO:0007669"/>
    <property type="project" value="TreeGrafter"/>
</dbReference>
<dbReference type="Gene3D" id="3.30.70.330">
    <property type="match status" value="1"/>
</dbReference>
<dbReference type="PANTHER" id="PTHR12059">
    <property type="entry name" value="RIBOSOMAL PROTEIN L23-RELATED"/>
    <property type="match status" value="1"/>
</dbReference>
<dbReference type="Proteomes" id="UP000662931">
    <property type="component" value="Chromosome 1"/>
</dbReference>
<keyword evidence="3" id="KW-0687">Ribonucleoprotein</keyword>
<evidence type="ECO:0000256" key="1">
    <source>
        <dbReference type="ARBA" id="ARBA00006700"/>
    </source>
</evidence>
<dbReference type="Pfam" id="PF00276">
    <property type="entry name" value="Ribosomal_L23"/>
    <property type="match status" value="1"/>
</dbReference>
<dbReference type="InterPro" id="IPR012678">
    <property type="entry name" value="Ribosomal_uL23/eL15/eS24_sf"/>
</dbReference>
<keyword evidence="6" id="KW-1185">Reference proteome</keyword>
<dbReference type="SUPFAM" id="SSF54189">
    <property type="entry name" value="Ribosomal proteins S24e, L23 and L15e"/>
    <property type="match status" value="1"/>
</dbReference>
<reference evidence="5" key="1">
    <citation type="submission" date="2020-10" db="EMBL/GenBank/DDBJ databases">
        <authorList>
            <person name="Roach M.J.R."/>
        </authorList>
    </citation>
    <scope>NUCLEOTIDE SEQUENCE</scope>
    <source>
        <strain evidence="5">CBS 1945</strain>
    </source>
</reference>
<comment type="similarity">
    <text evidence="1">Belongs to the universal ribosomal protein uL23 family.</text>
</comment>
<accession>A0A875RX75</accession>
<dbReference type="InterPro" id="IPR013025">
    <property type="entry name" value="Ribosomal_uL23-like"/>
</dbReference>
<evidence type="ECO:0000256" key="2">
    <source>
        <dbReference type="ARBA" id="ARBA00022980"/>
    </source>
</evidence>
<dbReference type="PANTHER" id="PTHR12059:SF5">
    <property type="entry name" value="LARGE RIBOSOMAL SUBUNIT PROTEIN UL23M"/>
    <property type="match status" value="1"/>
</dbReference>
<evidence type="ECO:0000313" key="5">
    <source>
        <dbReference type="EMBL" id="QPG74031.1"/>
    </source>
</evidence>
<dbReference type="InterPro" id="IPR012677">
    <property type="entry name" value="Nucleotide-bd_a/b_plait_sf"/>
</dbReference>
<evidence type="ECO:0000256" key="4">
    <source>
        <dbReference type="ARBA" id="ARBA00039977"/>
    </source>
</evidence>
<dbReference type="KEGG" id="bnn:FOA43_001350"/>
<evidence type="ECO:0000256" key="3">
    <source>
        <dbReference type="ARBA" id="ARBA00023274"/>
    </source>
</evidence>
<sequence>MFSSLTASNKRTLFGSLSTVAKRTHIIGRLKPFPQRRKPQPDRAKRALKSKTIVNFVRDAIDNDEPSFKQGAKSIYFPSARICLLRPNAKHTPYQAKFIVPKSFNKMDLRDYLWNIYNMRVLNVSSALMPATFDRALPSPYRTRFRSPQVKKMTVDLIDPFVWPAETQEFKAERELVGDLKVYREDKQSAIGSDKKKPTKAFGSIIEPKPRAMNFVAKSVRRQMRNTKRKDISNRKKLEAEKFIDQYIPL</sequence>